<dbReference type="EMBL" id="CP003369">
    <property type="protein sequence ID" value="AGB29466.1"/>
    <property type="molecule type" value="Genomic_DNA"/>
</dbReference>
<dbReference type="GO" id="GO:0006633">
    <property type="term" value="P:fatty acid biosynthetic process"/>
    <property type="evidence" value="ECO:0007669"/>
    <property type="project" value="InterPro"/>
</dbReference>
<evidence type="ECO:0000259" key="3">
    <source>
        <dbReference type="Pfam" id="PF08541"/>
    </source>
</evidence>
<dbReference type="Pfam" id="PF08541">
    <property type="entry name" value="ACP_syn_III_C"/>
    <property type="match status" value="1"/>
</dbReference>
<proteinExistence type="predicted"/>
<dbReference type="GO" id="GO:0044550">
    <property type="term" value="P:secondary metabolite biosynthetic process"/>
    <property type="evidence" value="ECO:0007669"/>
    <property type="project" value="TreeGrafter"/>
</dbReference>
<dbReference type="GO" id="GO:0004315">
    <property type="term" value="F:3-oxoacyl-[acyl-carrier-protein] synthase activity"/>
    <property type="evidence" value="ECO:0007669"/>
    <property type="project" value="UniProtKB-EC"/>
</dbReference>
<dbReference type="PATRIC" id="fig|908937.9.peg.2327"/>
<dbReference type="InterPro" id="IPR016039">
    <property type="entry name" value="Thiolase-like"/>
</dbReference>
<evidence type="ECO:0000259" key="4">
    <source>
        <dbReference type="Pfam" id="PF08545"/>
    </source>
</evidence>
<name>F9D6A0_PREDD</name>
<dbReference type="EC" id="2.3.1.41" evidence="6"/>
<dbReference type="Gene3D" id="3.40.47.10">
    <property type="match status" value="1"/>
</dbReference>
<dbReference type="KEGG" id="pdt:Prede_2193"/>
<dbReference type="eggNOG" id="COG0332">
    <property type="taxonomic scope" value="Bacteria"/>
</dbReference>
<dbReference type="CDD" id="cd00830">
    <property type="entry name" value="KAS_III"/>
    <property type="match status" value="1"/>
</dbReference>
<dbReference type="InterPro" id="IPR013747">
    <property type="entry name" value="ACP_syn_III_C"/>
</dbReference>
<keyword evidence="1 6" id="KW-0808">Transferase</keyword>
<dbReference type="InterPro" id="IPR013751">
    <property type="entry name" value="ACP_syn_III_N"/>
</dbReference>
<accession>F9D6A0</accession>
<evidence type="ECO:0000313" key="5">
    <source>
        <dbReference type="EMBL" id="AGB29466.1"/>
    </source>
</evidence>
<protein>
    <submittedName>
        <fullName evidence="5">3-oxoacyl-(Acyl-carrier-protein) synthase III</fullName>
    </submittedName>
    <submittedName>
        <fullName evidence="6">3-oxoacyl-[acyl-carrier-protein] synthase III</fullName>
        <ecNumber evidence="6">2.3.1.41</ecNumber>
    </submittedName>
</protein>
<evidence type="ECO:0000313" key="7">
    <source>
        <dbReference type="Proteomes" id="UP000007820"/>
    </source>
</evidence>
<dbReference type="PANTHER" id="PTHR34069:SF2">
    <property type="entry name" value="BETA-KETOACYL-[ACYL-CARRIER-PROTEIN] SYNTHASE III"/>
    <property type="match status" value="1"/>
</dbReference>
<sequence length="352" mass="38786">MSKLTINHVRIAGLSACVPSKVEENIGLPIFKDTKEAEKVINSTGIIRRHIAEEGVTSSDLAVKAVEKLLEDLHWEKDSIDCLAFVSQTRDFIAPQTSCILQDRLGLSNKCFVMDLPFGCSGFVHGISVVAALLQNGNLKRALMINAETNSKNRNKNDRSVRPLFGDAATVTALEYSPTAKPINFVFGVDGSGYQAIWTKYGGMRFPTTPESLQEEELEPGVIRKGTDMIVNGMDVFAFAISRPPKSIKELIETFSIDMDTIDYLVLHQANKFIDEKIRKALKVDSSKVPYSLDEYGNVTSASIPLTLVARCQKELTTRTNHCIASGFGIGLAWASMELYIEHAVCSDIVVY</sequence>
<evidence type="ECO:0000256" key="1">
    <source>
        <dbReference type="ARBA" id="ARBA00022679"/>
    </source>
</evidence>
<dbReference type="HOGENOM" id="CLU_039592_1_0_10"/>
<dbReference type="SUPFAM" id="SSF53901">
    <property type="entry name" value="Thiolase-like"/>
    <property type="match status" value="1"/>
</dbReference>
<evidence type="ECO:0000313" key="6">
    <source>
        <dbReference type="EMBL" id="EGQ12495.1"/>
    </source>
</evidence>
<reference evidence="6 7" key="1">
    <citation type="submission" date="2011-04" db="EMBL/GenBank/DDBJ databases">
        <authorList>
            <person name="Muzny D."/>
            <person name="Qin X."/>
            <person name="Deng J."/>
            <person name="Jiang H."/>
            <person name="Liu Y."/>
            <person name="Qu J."/>
            <person name="Song X.-Z."/>
            <person name="Zhang L."/>
            <person name="Thornton R."/>
            <person name="Coyle M."/>
            <person name="Francisco L."/>
            <person name="Jackson L."/>
            <person name="Javaid M."/>
            <person name="Korchina V."/>
            <person name="Kovar C."/>
            <person name="Mata R."/>
            <person name="Mathew T."/>
            <person name="Ngo R."/>
            <person name="Nguyen L."/>
            <person name="Nguyen N."/>
            <person name="Okwuonu G."/>
            <person name="Ongeri F."/>
            <person name="Pham C."/>
            <person name="Simmons D."/>
            <person name="Wilczek-Boney K."/>
            <person name="Hale W."/>
            <person name="Jakkamsetti A."/>
            <person name="Pham P."/>
            <person name="Ruth R."/>
            <person name="San Lucas F."/>
            <person name="Warren J."/>
            <person name="Zhang J."/>
            <person name="Zhao Z."/>
            <person name="Zhou C."/>
            <person name="Zhu D."/>
            <person name="Lee S."/>
            <person name="Bess C."/>
            <person name="Blankenburg K."/>
            <person name="Forbes L."/>
            <person name="Fu Q."/>
            <person name="Gubbala S."/>
            <person name="Hirani K."/>
            <person name="Jayaseelan J.C."/>
            <person name="Lara F."/>
            <person name="Munidasa M."/>
            <person name="Palculict T."/>
            <person name="Patil S."/>
            <person name="Pu L.-L."/>
            <person name="Saada N."/>
            <person name="Tang L."/>
            <person name="Weissenberger G."/>
            <person name="Zhu Y."/>
            <person name="Hemphill L."/>
            <person name="Shang Y."/>
            <person name="Youmans B."/>
            <person name="Ayvaz T."/>
            <person name="Ross M."/>
            <person name="Santibanez J."/>
            <person name="Aqrawi P."/>
            <person name="Gross S."/>
            <person name="Joshi V."/>
            <person name="Fowler G."/>
            <person name="Nazareth L."/>
            <person name="Reid J."/>
            <person name="Worley K."/>
            <person name="Petrosino J."/>
            <person name="Highlander S."/>
            <person name="Gibbs R."/>
        </authorList>
    </citation>
    <scope>NUCLEOTIDE SEQUENCE [LARGE SCALE GENOMIC DNA]</scope>
    <source>
        <strain evidence="6 7">DSM 3688</strain>
    </source>
</reference>
<organism evidence="6 7">
    <name type="scientific">Prevotella dentalis (strain ATCC 49559 / DSM 3688 / JCM 13448 / NCTC 12043 / ES 2772)</name>
    <name type="common">Mitsuokella dentalis</name>
    <dbReference type="NCBI Taxonomy" id="908937"/>
    <lineage>
        <taxon>Bacteria</taxon>
        <taxon>Pseudomonadati</taxon>
        <taxon>Bacteroidota</taxon>
        <taxon>Bacteroidia</taxon>
        <taxon>Bacteroidales</taxon>
        <taxon>Prevotellaceae</taxon>
        <taxon>Prevotella</taxon>
    </lineage>
</organism>
<reference evidence="5" key="2">
    <citation type="submission" date="2012-02" db="EMBL/GenBank/DDBJ databases">
        <title>Complete sequence of chromosome 2 of Prevotella dentalis DSM 3688.</title>
        <authorList>
            <consortium name="US DOE Joint Genome Institute (JGI-PGF)"/>
            <person name="Lucas S."/>
            <person name="Copeland A."/>
            <person name="Lapidus A."/>
            <person name="Glavina del Rio T."/>
            <person name="Dalin E."/>
            <person name="Tice H."/>
            <person name="Bruce D."/>
            <person name="Goodwin L."/>
            <person name="Pitluck S."/>
            <person name="Peters L."/>
            <person name="Mikhailova N."/>
            <person name="Chertkov O."/>
            <person name="Kyrpides N."/>
            <person name="Mavromatis K."/>
            <person name="Ivanova N."/>
            <person name="Brettin T."/>
            <person name="Detter J.C."/>
            <person name="Han C."/>
            <person name="Larimer F."/>
            <person name="Land M."/>
            <person name="Hauser L."/>
            <person name="Markowitz V."/>
            <person name="Cheng J.-F."/>
            <person name="Hugenholtz P."/>
            <person name="Woyke T."/>
            <person name="Wu D."/>
            <person name="Gronow S."/>
            <person name="Wellnitz S."/>
            <person name="Brambilla E."/>
            <person name="Klenk H.-P."/>
            <person name="Eisen J.A."/>
        </authorList>
    </citation>
    <scope>NUCLEOTIDE SEQUENCE [LARGE SCALE GENOMIC DNA]</scope>
    <source>
        <strain evidence="5">DSM 3688</strain>
    </source>
</reference>
<keyword evidence="8" id="KW-1185">Reference proteome</keyword>
<dbReference type="Proteomes" id="UP000010862">
    <property type="component" value="Chromosome 2"/>
</dbReference>
<evidence type="ECO:0000313" key="8">
    <source>
        <dbReference type="Proteomes" id="UP000010862"/>
    </source>
</evidence>
<dbReference type="Proteomes" id="UP000007820">
    <property type="component" value="Unassembled WGS sequence"/>
</dbReference>
<dbReference type="EMBL" id="AFPW01000041">
    <property type="protein sequence ID" value="EGQ12495.1"/>
    <property type="molecule type" value="Genomic_DNA"/>
</dbReference>
<evidence type="ECO:0000256" key="2">
    <source>
        <dbReference type="ARBA" id="ARBA00023315"/>
    </source>
</evidence>
<dbReference type="PANTHER" id="PTHR34069">
    <property type="entry name" value="3-OXOACYL-[ACYL-CARRIER-PROTEIN] SYNTHASE 3"/>
    <property type="match status" value="1"/>
</dbReference>
<keyword evidence="2 6" id="KW-0012">Acyltransferase</keyword>
<dbReference type="Pfam" id="PF08545">
    <property type="entry name" value="ACP_syn_III"/>
    <property type="match status" value="1"/>
</dbReference>
<feature type="domain" description="Beta-ketoacyl-[acyl-carrier-protein] synthase III N-terminal" evidence="4">
    <location>
        <begin position="114"/>
        <end position="191"/>
    </location>
</feature>
<feature type="domain" description="Beta-ketoacyl-[acyl-carrier-protein] synthase III C-terminal" evidence="3">
    <location>
        <begin position="257"/>
        <end position="338"/>
    </location>
</feature>
<dbReference type="OrthoDB" id="9815506at2"/>
<dbReference type="RefSeq" id="WP_005847356.1">
    <property type="nucleotide sequence ID" value="NC_019968.1"/>
</dbReference>
<gene>
    <name evidence="6" type="primary">fabH2</name>
    <name evidence="5" type="ordered locus">Prede_2193</name>
    <name evidence="6" type="ORF">HMPREF9136_2378</name>
</gene>
<dbReference type="STRING" id="908937.Prede_2193"/>
<dbReference type="AlphaFoldDB" id="F9D6A0"/>